<reference evidence="6" key="1">
    <citation type="journal article" date="2020" name="bioRxiv">
        <title>Whole genome comparisons of ergot fungi reveals the divergence and evolution of species within the genus Claviceps are the result of varying mechanisms driving genome evolution and host range expansion.</title>
        <authorList>
            <person name="Wyka S.A."/>
            <person name="Mondo S.J."/>
            <person name="Liu M."/>
            <person name="Dettman J."/>
            <person name="Nalam V."/>
            <person name="Broders K.D."/>
        </authorList>
    </citation>
    <scope>NUCLEOTIDE SEQUENCE</scope>
    <source>
        <strain evidence="6">CCC 489</strain>
    </source>
</reference>
<keyword evidence="2" id="KW-0285">Flavoprotein</keyword>
<comment type="caution">
    <text evidence="6">The sequence shown here is derived from an EMBL/GenBank/DDBJ whole genome shotgun (WGS) entry which is preliminary data.</text>
</comment>
<evidence type="ECO:0000256" key="5">
    <source>
        <dbReference type="SAM" id="MobiDB-lite"/>
    </source>
</evidence>
<keyword evidence="4" id="KW-0560">Oxidoreductase</keyword>
<sequence>MGSVALASGLLDGTIPAAWILGLTCSQVFMHPVWSATNARKRAAPLALDTLFRRLSGEWFDCAAARPRLLDSLLRACPAPSGESCRSASCHRTTFLFGRCWNHANLNQPTHRHVDKVLGSASMTLMRLLTRMPPAGITANGPDRAVLTTPRNVRRLRGLPILLFSGADNDVLSPAATDKTYEVLTRTFGLSAGMPRGGIQYRREVFAGYGHLDCWMGRTAYRDVFPVVAEEIWRVVAEAEEDALSCSGIETQSASSPHTHDPALSSERAHSRPDVSGNCSI</sequence>
<feature type="region of interest" description="Disordered" evidence="5">
    <location>
        <begin position="247"/>
        <end position="281"/>
    </location>
</feature>
<comment type="cofactor">
    <cofactor evidence="1">
        <name>FAD</name>
        <dbReference type="ChEBI" id="CHEBI:57692"/>
    </cofactor>
</comment>
<evidence type="ECO:0000256" key="4">
    <source>
        <dbReference type="ARBA" id="ARBA00023002"/>
    </source>
</evidence>
<dbReference type="Proteomes" id="UP000811619">
    <property type="component" value="Unassembled WGS sequence"/>
</dbReference>
<feature type="compositionally biased region" description="Polar residues" evidence="5">
    <location>
        <begin position="248"/>
        <end position="257"/>
    </location>
</feature>
<evidence type="ECO:0000256" key="1">
    <source>
        <dbReference type="ARBA" id="ARBA00001974"/>
    </source>
</evidence>
<gene>
    <name evidence="6" type="ORF">E4U42_001779</name>
</gene>
<proteinExistence type="predicted"/>
<evidence type="ECO:0000256" key="3">
    <source>
        <dbReference type="ARBA" id="ARBA00022827"/>
    </source>
</evidence>
<dbReference type="Gene3D" id="3.40.50.1820">
    <property type="entry name" value="alpha/beta hydrolase"/>
    <property type="match status" value="1"/>
</dbReference>
<evidence type="ECO:0000256" key="2">
    <source>
        <dbReference type="ARBA" id="ARBA00022630"/>
    </source>
</evidence>
<dbReference type="SUPFAM" id="SSF53474">
    <property type="entry name" value="alpha/beta-Hydrolases"/>
    <property type="match status" value="1"/>
</dbReference>
<organism evidence="6 7">
    <name type="scientific">Claviceps africana</name>
    <dbReference type="NCBI Taxonomy" id="83212"/>
    <lineage>
        <taxon>Eukaryota</taxon>
        <taxon>Fungi</taxon>
        <taxon>Dikarya</taxon>
        <taxon>Ascomycota</taxon>
        <taxon>Pezizomycotina</taxon>
        <taxon>Sordariomycetes</taxon>
        <taxon>Hypocreomycetidae</taxon>
        <taxon>Hypocreales</taxon>
        <taxon>Clavicipitaceae</taxon>
        <taxon>Claviceps</taxon>
    </lineage>
</organism>
<dbReference type="InterPro" id="IPR029058">
    <property type="entry name" value="AB_hydrolase_fold"/>
</dbReference>
<accession>A0A8K0NE01</accession>
<dbReference type="AlphaFoldDB" id="A0A8K0NE01"/>
<dbReference type="PANTHER" id="PTHR47470">
    <property type="entry name" value="CHOLESTEROL OXIDASE"/>
    <property type="match status" value="1"/>
</dbReference>
<dbReference type="EMBL" id="SRPY01001561">
    <property type="protein sequence ID" value="KAG5912837.1"/>
    <property type="molecule type" value="Genomic_DNA"/>
</dbReference>
<dbReference type="InterPro" id="IPR052542">
    <property type="entry name" value="Cholesterol_Oxidase"/>
</dbReference>
<evidence type="ECO:0000313" key="6">
    <source>
        <dbReference type="EMBL" id="KAG5912837.1"/>
    </source>
</evidence>
<keyword evidence="3" id="KW-0274">FAD</keyword>
<keyword evidence="7" id="KW-1185">Reference proteome</keyword>
<name>A0A8K0NE01_9HYPO</name>
<dbReference type="PANTHER" id="PTHR47470:SF1">
    <property type="entry name" value="FAD-DEPENDENT OXIDOREDUCTASE 2 FAD BINDING DOMAIN-CONTAINING PROTEIN"/>
    <property type="match status" value="1"/>
</dbReference>
<evidence type="ECO:0000313" key="7">
    <source>
        <dbReference type="Proteomes" id="UP000811619"/>
    </source>
</evidence>
<dbReference type="GO" id="GO:0016491">
    <property type="term" value="F:oxidoreductase activity"/>
    <property type="evidence" value="ECO:0007669"/>
    <property type="project" value="UniProtKB-KW"/>
</dbReference>
<protein>
    <submittedName>
        <fullName evidence="6">Uncharacterized protein</fullName>
    </submittedName>
</protein>
<dbReference type="OrthoDB" id="9974421at2759"/>